<evidence type="ECO:0000259" key="2">
    <source>
        <dbReference type="SMART" id="SM00849"/>
    </source>
</evidence>
<evidence type="ECO:0000313" key="3">
    <source>
        <dbReference type="EMBL" id="SDH51511.1"/>
    </source>
</evidence>
<organism evidence="3 4">
    <name type="scientific">Mucilaginibacter gossypii</name>
    <dbReference type="NCBI Taxonomy" id="551996"/>
    <lineage>
        <taxon>Bacteria</taxon>
        <taxon>Pseudomonadati</taxon>
        <taxon>Bacteroidota</taxon>
        <taxon>Sphingobacteriia</taxon>
        <taxon>Sphingobacteriales</taxon>
        <taxon>Sphingobacteriaceae</taxon>
        <taxon>Mucilaginibacter</taxon>
    </lineage>
</organism>
<reference evidence="4" key="1">
    <citation type="submission" date="2016-10" db="EMBL/GenBank/DDBJ databases">
        <authorList>
            <person name="Varghese N."/>
            <person name="Submissions S."/>
        </authorList>
    </citation>
    <scope>NUCLEOTIDE SEQUENCE [LARGE SCALE GENOMIC DNA]</scope>
    <source>
        <strain evidence="4">Gh-67</strain>
    </source>
</reference>
<proteinExistence type="inferred from homology"/>
<dbReference type="PANTHER" id="PTHR42951">
    <property type="entry name" value="METALLO-BETA-LACTAMASE DOMAIN-CONTAINING"/>
    <property type="match status" value="1"/>
</dbReference>
<dbReference type="CDD" id="cd16282">
    <property type="entry name" value="metallo-hydrolase-like_MBL-fold"/>
    <property type="match status" value="1"/>
</dbReference>
<dbReference type="SMART" id="SM00849">
    <property type="entry name" value="Lactamase_B"/>
    <property type="match status" value="1"/>
</dbReference>
<accession>A0A1G8D1E7</accession>
<feature type="domain" description="Metallo-beta-lactamase" evidence="2">
    <location>
        <begin position="69"/>
        <end position="252"/>
    </location>
</feature>
<sequence length="319" mass="34775">MNANDTHINRRSFLASAGLLTAGAILSPRLLFGQKVIDGPVQQINRAAATAKINVTKLRGNIFMVEGSGGNIAVLNGPQGKLLVDAGIDVSKAHVAAALKTISNKPIKVLINSHWHFDHTSGNDWLHDAGATIISQDITRDHLTKRIFQPEWNYTFEPLPKGGIPTITYKNEYKKHFNGENILVKTYQPAHTDADSSIYFPNADILHVADTFWNGYYPFIDYATGGSIDGMITAAARNVANTNKHTIVIPGHGPIGNHAQLVQFHDMLATIRERVASLKKQGRDLKGVIAAKPTASFDPVFGNFVIKGDFFAKLVFTGV</sequence>
<protein>
    <submittedName>
        <fullName evidence="3">Glyoxylase, beta-lactamase superfamily II</fullName>
    </submittedName>
</protein>
<dbReference type="RefSeq" id="WP_091170610.1">
    <property type="nucleotide sequence ID" value="NZ_FNCG01000010.1"/>
</dbReference>
<dbReference type="Pfam" id="PF00753">
    <property type="entry name" value="Lactamase_B"/>
    <property type="match status" value="1"/>
</dbReference>
<dbReference type="InterPro" id="IPR036866">
    <property type="entry name" value="RibonucZ/Hydroxyglut_hydro"/>
</dbReference>
<dbReference type="STRING" id="551996.SAMN05192573_11094"/>
<dbReference type="PANTHER" id="PTHR42951:SF4">
    <property type="entry name" value="ACYL-COENZYME A THIOESTERASE MBLAC2"/>
    <property type="match status" value="1"/>
</dbReference>
<dbReference type="SUPFAM" id="SSF56281">
    <property type="entry name" value="Metallo-hydrolase/oxidoreductase"/>
    <property type="match status" value="1"/>
</dbReference>
<dbReference type="EMBL" id="FNCG01000010">
    <property type="protein sequence ID" value="SDH51511.1"/>
    <property type="molecule type" value="Genomic_DNA"/>
</dbReference>
<keyword evidence="4" id="KW-1185">Reference proteome</keyword>
<dbReference type="AlphaFoldDB" id="A0A1G8D1E7"/>
<dbReference type="PROSITE" id="PS51318">
    <property type="entry name" value="TAT"/>
    <property type="match status" value="1"/>
</dbReference>
<dbReference type="InterPro" id="IPR001279">
    <property type="entry name" value="Metallo-B-lactamas"/>
</dbReference>
<name>A0A1G8D1E7_9SPHI</name>
<comment type="similarity">
    <text evidence="1">Belongs to the metallo-beta-lactamase superfamily. Class-B beta-lactamase family.</text>
</comment>
<gene>
    <name evidence="3" type="ORF">SAMN05192573_11094</name>
</gene>
<dbReference type="Gene3D" id="3.60.15.10">
    <property type="entry name" value="Ribonuclease Z/Hydroxyacylglutathione hydrolase-like"/>
    <property type="match status" value="1"/>
</dbReference>
<evidence type="ECO:0000256" key="1">
    <source>
        <dbReference type="ARBA" id="ARBA00005250"/>
    </source>
</evidence>
<dbReference type="InterPro" id="IPR050855">
    <property type="entry name" value="NDM-1-like"/>
</dbReference>
<dbReference type="GO" id="GO:0017001">
    <property type="term" value="P:antibiotic catabolic process"/>
    <property type="evidence" value="ECO:0007669"/>
    <property type="project" value="UniProtKB-ARBA"/>
</dbReference>
<dbReference type="Proteomes" id="UP000199705">
    <property type="component" value="Unassembled WGS sequence"/>
</dbReference>
<evidence type="ECO:0000313" key="4">
    <source>
        <dbReference type="Proteomes" id="UP000199705"/>
    </source>
</evidence>
<dbReference type="InterPro" id="IPR006311">
    <property type="entry name" value="TAT_signal"/>
</dbReference>